<protein>
    <submittedName>
        <fullName evidence="1">Uncharacterized protein</fullName>
    </submittedName>
</protein>
<organism evidence="1 2">
    <name type="scientific">Pseudohalioglobus sediminis</name>
    <dbReference type="NCBI Taxonomy" id="2606449"/>
    <lineage>
        <taxon>Bacteria</taxon>
        <taxon>Pseudomonadati</taxon>
        <taxon>Pseudomonadota</taxon>
        <taxon>Gammaproteobacteria</taxon>
        <taxon>Cellvibrionales</taxon>
        <taxon>Halieaceae</taxon>
        <taxon>Pseudohalioglobus</taxon>
    </lineage>
</organism>
<dbReference type="AlphaFoldDB" id="A0A5B0WP87"/>
<accession>A0A5B0WP87</accession>
<keyword evidence="2" id="KW-1185">Reference proteome</keyword>
<gene>
    <name evidence="1" type="ORF">F0M18_18030</name>
</gene>
<dbReference type="EMBL" id="VTUX01000010">
    <property type="protein sequence ID" value="KAA1188397.1"/>
    <property type="molecule type" value="Genomic_DNA"/>
</dbReference>
<comment type="caution">
    <text evidence="1">The sequence shown here is derived from an EMBL/GenBank/DDBJ whole genome shotgun (WGS) entry which is preliminary data.</text>
</comment>
<name>A0A5B0WP87_9GAMM</name>
<evidence type="ECO:0000313" key="1">
    <source>
        <dbReference type="EMBL" id="KAA1188397.1"/>
    </source>
</evidence>
<evidence type="ECO:0000313" key="2">
    <source>
        <dbReference type="Proteomes" id="UP000323708"/>
    </source>
</evidence>
<dbReference type="RefSeq" id="WP_149612862.1">
    <property type="nucleotide sequence ID" value="NZ_VTUX01000010.1"/>
</dbReference>
<dbReference type="Proteomes" id="UP000323708">
    <property type="component" value="Unassembled WGS sequence"/>
</dbReference>
<proteinExistence type="predicted"/>
<sequence length="102" mass="11891">MRSSEDYLKEVETRLARMFRASRDGHKASPAERHRLEGFIQAGSFLGLASKDQLQSLMEKVHYDIFGKTIKERQSEQATSWVPENIDYSHYEQPAFERSRTP</sequence>
<reference evidence="1 2" key="1">
    <citation type="submission" date="2019-09" db="EMBL/GenBank/DDBJ databases">
        <authorList>
            <person name="Chen X.-Y."/>
        </authorList>
    </citation>
    <scope>NUCLEOTIDE SEQUENCE [LARGE SCALE GENOMIC DNA]</scope>
    <source>
        <strain evidence="1 2">NY5</strain>
    </source>
</reference>